<dbReference type="NCBIfam" id="TIGR02097">
    <property type="entry name" value="yccV"/>
    <property type="match status" value="1"/>
</dbReference>
<protein>
    <recommendedName>
        <fullName evidence="2">Hemimethylated DNA-binding domain-containing protein</fullName>
    </recommendedName>
</protein>
<comment type="caution">
    <text evidence="3">The sequence shown here is derived from an EMBL/GenBank/DDBJ whole genome shotgun (WGS) entry which is preliminary data.</text>
</comment>
<dbReference type="GO" id="GO:0003677">
    <property type="term" value="F:DNA binding"/>
    <property type="evidence" value="ECO:0007669"/>
    <property type="project" value="InterPro"/>
</dbReference>
<dbReference type="Proteomes" id="UP001374579">
    <property type="component" value="Unassembled WGS sequence"/>
</dbReference>
<dbReference type="Gene3D" id="2.30.30.390">
    <property type="entry name" value="Hemimethylated DNA-binding domain"/>
    <property type="match status" value="1"/>
</dbReference>
<evidence type="ECO:0000313" key="4">
    <source>
        <dbReference type="Proteomes" id="UP001374579"/>
    </source>
</evidence>
<feature type="signal peptide" evidence="1">
    <location>
        <begin position="1"/>
        <end position="22"/>
    </location>
</feature>
<proteinExistence type="predicted"/>
<dbReference type="Pfam" id="PF08755">
    <property type="entry name" value="YccV-like"/>
    <property type="match status" value="1"/>
</dbReference>
<evidence type="ECO:0000256" key="1">
    <source>
        <dbReference type="SAM" id="SignalP"/>
    </source>
</evidence>
<organism evidence="3 4">
    <name type="scientific">Littorina saxatilis</name>
    <dbReference type="NCBI Taxonomy" id="31220"/>
    <lineage>
        <taxon>Eukaryota</taxon>
        <taxon>Metazoa</taxon>
        <taxon>Spiralia</taxon>
        <taxon>Lophotrochozoa</taxon>
        <taxon>Mollusca</taxon>
        <taxon>Gastropoda</taxon>
        <taxon>Caenogastropoda</taxon>
        <taxon>Littorinimorpha</taxon>
        <taxon>Littorinoidea</taxon>
        <taxon>Littorinidae</taxon>
        <taxon>Littorina</taxon>
    </lineage>
</organism>
<dbReference type="PANTHER" id="PTHR48439">
    <property type="entry name" value="HEMIMETHYLATED DNA-BINDING DOMAIN-CONTAINING PROTEIN"/>
    <property type="match status" value="1"/>
</dbReference>
<reference evidence="3 4" key="1">
    <citation type="submission" date="2024-02" db="EMBL/GenBank/DDBJ databases">
        <title>Chromosome-scale genome assembly of the rough periwinkle Littorina saxatilis.</title>
        <authorList>
            <person name="De Jode A."/>
            <person name="Faria R."/>
            <person name="Formenti G."/>
            <person name="Sims Y."/>
            <person name="Smith T.P."/>
            <person name="Tracey A."/>
            <person name="Wood J.M.D."/>
            <person name="Zagrodzka Z.B."/>
            <person name="Johannesson K."/>
            <person name="Butlin R.K."/>
            <person name="Leder E.H."/>
        </authorList>
    </citation>
    <scope>NUCLEOTIDE SEQUENCE [LARGE SCALE GENOMIC DNA]</scope>
    <source>
        <strain evidence="3">Snail1</strain>
        <tissue evidence="3">Muscle</tissue>
    </source>
</reference>
<keyword evidence="4" id="KW-1185">Reference proteome</keyword>
<dbReference type="AlphaFoldDB" id="A0AAN9BN52"/>
<evidence type="ECO:0000259" key="2">
    <source>
        <dbReference type="SMART" id="SM00992"/>
    </source>
</evidence>
<feature type="chain" id="PRO_5042990473" description="Hemimethylated DNA-binding domain-containing protein" evidence="1">
    <location>
        <begin position="23"/>
        <end position="228"/>
    </location>
</feature>
<gene>
    <name evidence="3" type="ORF">V1264_016289</name>
</gene>
<dbReference type="InterPro" id="IPR036623">
    <property type="entry name" value="Hemimethylated_DNA-bd_sf"/>
</dbReference>
<dbReference type="SUPFAM" id="SSF141255">
    <property type="entry name" value="YccV-like"/>
    <property type="match status" value="1"/>
</dbReference>
<feature type="domain" description="Hemimethylated DNA-binding" evidence="2">
    <location>
        <begin position="117"/>
        <end position="218"/>
    </location>
</feature>
<accession>A0AAN9BN52</accession>
<sequence length="228" mass="26439">MPVNRQAAFQLSLLLLAVPAQYFITHFVTAPDSGSRNLAFRKLLSSAAGFRNKYLSLSAWSEWCQGVLSFFATGDIRDFAGQEDPNGESPAIEVLQFKDKHGYFATSTEPRVPRGSDIKFHVGQVIQHKRWKYRGVIIGWDYKAKAPEHWLRQNHPPDKEHWRETPNYSILVDTRDRLVPQVTYVPQENIESIVNTQIMHPNVDHYFEYFDGSQYILRPWLQSVYPQD</sequence>
<dbReference type="EMBL" id="JBAMIC010000004">
    <property type="protein sequence ID" value="KAK7108567.1"/>
    <property type="molecule type" value="Genomic_DNA"/>
</dbReference>
<dbReference type="InterPro" id="IPR053189">
    <property type="entry name" value="Clp_protease_adapter_ClpF"/>
</dbReference>
<dbReference type="PANTHER" id="PTHR48439:SF1">
    <property type="entry name" value="HEMIMETHYLATED DNA-BINDING DOMAIN-CONTAINING PROTEIN"/>
    <property type="match status" value="1"/>
</dbReference>
<dbReference type="InterPro" id="IPR011722">
    <property type="entry name" value="Hemimethylated_DNA-bd_dom"/>
</dbReference>
<keyword evidence="1" id="KW-0732">Signal</keyword>
<name>A0AAN9BN52_9CAEN</name>
<evidence type="ECO:0000313" key="3">
    <source>
        <dbReference type="EMBL" id="KAK7108567.1"/>
    </source>
</evidence>
<dbReference type="SMART" id="SM00992">
    <property type="entry name" value="YccV-like"/>
    <property type="match status" value="1"/>
</dbReference>